<keyword evidence="2" id="KW-1185">Reference proteome</keyword>
<evidence type="ECO:0000313" key="1">
    <source>
        <dbReference type="EMBL" id="GBN84047.1"/>
    </source>
</evidence>
<evidence type="ECO:0000313" key="2">
    <source>
        <dbReference type="Proteomes" id="UP000499080"/>
    </source>
</evidence>
<protein>
    <submittedName>
        <fullName evidence="1">Uncharacterized protein</fullName>
    </submittedName>
</protein>
<dbReference type="AlphaFoldDB" id="A0A4Y2S7P6"/>
<proteinExistence type="predicted"/>
<comment type="caution">
    <text evidence="1">The sequence shown here is derived from an EMBL/GenBank/DDBJ whole genome shotgun (WGS) entry which is preliminary data.</text>
</comment>
<reference evidence="1 2" key="1">
    <citation type="journal article" date="2019" name="Sci. Rep.">
        <title>Orb-weaving spider Araneus ventricosus genome elucidates the spidroin gene catalogue.</title>
        <authorList>
            <person name="Kono N."/>
            <person name="Nakamura H."/>
            <person name="Ohtoshi R."/>
            <person name="Moran D.A.P."/>
            <person name="Shinohara A."/>
            <person name="Yoshida Y."/>
            <person name="Fujiwara M."/>
            <person name="Mori M."/>
            <person name="Tomita M."/>
            <person name="Arakawa K."/>
        </authorList>
    </citation>
    <scope>NUCLEOTIDE SEQUENCE [LARGE SCALE GENOMIC DNA]</scope>
</reference>
<dbReference type="EMBL" id="BGPR01020201">
    <property type="protein sequence ID" value="GBN84047.1"/>
    <property type="molecule type" value="Genomic_DNA"/>
</dbReference>
<accession>A0A4Y2S7P6</accession>
<name>A0A4Y2S7P6_ARAVE</name>
<gene>
    <name evidence="1" type="ORF">AVEN_41282_1</name>
</gene>
<organism evidence="1 2">
    <name type="scientific">Araneus ventricosus</name>
    <name type="common">Orbweaver spider</name>
    <name type="synonym">Epeira ventricosa</name>
    <dbReference type="NCBI Taxonomy" id="182803"/>
    <lineage>
        <taxon>Eukaryota</taxon>
        <taxon>Metazoa</taxon>
        <taxon>Ecdysozoa</taxon>
        <taxon>Arthropoda</taxon>
        <taxon>Chelicerata</taxon>
        <taxon>Arachnida</taxon>
        <taxon>Araneae</taxon>
        <taxon>Araneomorphae</taxon>
        <taxon>Entelegynae</taxon>
        <taxon>Araneoidea</taxon>
        <taxon>Araneidae</taxon>
        <taxon>Araneus</taxon>
    </lineage>
</organism>
<sequence length="117" mass="13434">MICFSLPPYSLGKEKFFSRFDSYYLCSKKGRSFFRTLIFLQQFVSHTRKEAGVRKLVFIDRRLIGVASGQTAEREIFLFSVISASFSFNFMEECSRTSLIRPPSFQGKLAAHRAAVP</sequence>
<dbReference type="Proteomes" id="UP000499080">
    <property type="component" value="Unassembled WGS sequence"/>
</dbReference>